<dbReference type="EMBL" id="BMJH01000003">
    <property type="protein sequence ID" value="GGC72810.1"/>
    <property type="molecule type" value="Genomic_DNA"/>
</dbReference>
<dbReference type="PROSITE" id="PS51257">
    <property type="entry name" value="PROKAR_LIPOPROTEIN"/>
    <property type="match status" value="1"/>
</dbReference>
<evidence type="ECO:0000256" key="4">
    <source>
        <dbReference type="ARBA" id="ARBA00022729"/>
    </source>
</evidence>
<feature type="active site" description="Proton donor/acceptor" evidence="13">
    <location>
        <position position="320"/>
    </location>
</feature>
<dbReference type="Gene3D" id="2.60.40.3780">
    <property type="match status" value="1"/>
</dbReference>
<dbReference type="Pfam" id="PF17964">
    <property type="entry name" value="Big_10"/>
    <property type="match status" value="1"/>
</dbReference>
<keyword evidence="4 14" id="KW-0732">Signal</keyword>
<comment type="pathway">
    <text evidence="12">Glycan biosynthesis.</text>
</comment>
<evidence type="ECO:0000256" key="2">
    <source>
        <dbReference type="ARBA" id="ARBA00022475"/>
    </source>
</evidence>
<evidence type="ECO:0000256" key="9">
    <source>
        <dbReference type="ARBA" id="ARBA00023288"/>
    </source>
</evidence>
<evidence type="ECO:0000256" key="12">
    <source>
        <dbReference type="ARBA" id="ARBA00060592"/>
    </source>
</evidence>
<evidence type="ECO:0000313" key="16">
    <source>
        <dbReference type="EMBL" id="GGC72810.1"/>
    </source>
</evidence>
<dbReference type="GO" id="GO:0008360">
    <property type="term" value="P:regulation of cell shape"/>
    <property type="evidence" value="ECO:0007669"/>
    <property type="project" value="UniProtKB-UniRule"/>
</dbReference>
<evidence type="ECO:0000256" key="10">
    <source>
        <dbReference type="ARBA" id="ARBA00023315"/>
    </source>
</evidence>
<evidence type="ECO:0000256" key="3">
    <source>
        <dbReference type="ARBA" id="ARBA00022679"/>
    </source>
</evidence>
<dbReference type="GO" id="GO:0018104">
    <property type="term" value="P:peptidoglycan-protein cross-linking"/>
    <property type="evidence" value="ECO:0007669"/>
    <property type="project" value="TreeGrafter"/>
</dbReference>
<feature type="active site" description="Nucleophile" evidence="13">
    <location>
        <position position="338"/>
    </location>
</feature>
<keyword evidence="10" id="KW-0012">Acyltransferase</keyword>
<keyword evidence="7" id="KW-0472">Membrane</keyword>
<keyword evidence="9" id="KW-0449">Lipoprotein</keyword>
<gene>
    <name evidence="16" type="primary">ldtB</name>
    <name evidence="16" type="ORF">GCM10011410_27320</name>
</gene>
<dbReference type="Pfam" id="PF03734">
    <property type="entry name" value="YkuD"/>
    <property type="match status" value="1"/>
</dbReference>
<dbReference type="Proteomes" id="UP000641514">
    <property type="component" value="Unassembled WGS sequence"/>
</dbReference>
<dbReference type="InterPro" id="IPR038063">
    <property type="entry name" value="Transpep_catalytic_dom"/>
</dbReference>
<dbReference type="InterPro" id="IPR050979">
    <property type="entry name" value="LD-transpeptidase"/>
</dbReference>
<keyword evidence="5 13" id="KW-0133">Cell shape</keyword>
<dbReference type="PROSITE" id="PS52029">
    <property type="entry name" value="LD_TPASE"/>
    <property type="match status" value="1"/>
</dbReference>
<evidence type="ECO:0000256" key="13">
    <source>
        <dbReference type="PROSITE-ProRule" id="PRU01373"/>
    </source>
</evidence>
<organism evidence="16 17">
    <name type="scientific">Hoyosella rhizosphaerae</name>
    <dbReference type="NCBI Taxonomy" id="1755582"/>
    <lineage>
        <taxon>Bacteria</taxon>
        <taxon>Bacillati</taxon>
        <taxon>Actinomycetota</taxon>
        <taxon>Actinomycetes</taxon>
        <taxon>Mycobacteriales</taxon>
        <taxon>Hoyosellaceae</taxon>
        <taxon>Hoyosella</taxon>
    </lineage>
</organism>
<evidence type="ECO:0000313" key="17">
    <source>
        <dbReference type="Proteomes" id="UP000641514"/>
    </source>
</evidence>
<dbReference type="RefSeq" id="WP_188676038.1">
    <property type="nucleotide sequence ID" value="NZ_BMJH01000003.1"/>
</dbReference>
<comment type="caution">
    <text evidence="16">The sequence shown here is derived from an EMBL/GenBank/DDBJ whole genome shotgun (WGS) entry which is preliminary data.</text>
</comment>
<keyword evidence="3" id="KW-0808">Transferase</keyword>
<protein>
    <submittedName>
        <fullName evidence="16">L,D-transpeptidase 2</fullName>
    </submittedName>
</protein>
<keyword evidence="8" id="KW-0564">Palmitate</keyword>
<dbReference type="GO" id="GO:0071555">
    <property type="term" value="P:cell wall organization"/>
    <property type="evidence" value="ECO:0007669"/>
    <property type="project" value="UniProtKB-UniRule"/>
</dbReference>
<evidence type="ECO:0000256" key="8">
    <source>
        <dbReference type="ARBA" id="ARBA00023139"/>
    </source>
</evidence>
<keyword evidence="2" id="KW-1003">Cell membrane</keyword>
<feature type="signal peptide" evidence="14">
    <location>
        <begin position="1"/>
        <end position="29"/>
    </location>
</feature>
<dbReference type="InterPro" id="IPR005490">
    <property type="entry name" value="LD_TPept_cat_dom"/>
</dbReference>
<evidence type="ECO:0000256" key="7">
    <source>
        <dbReference type="ARBA" id="ARBA00023136"/>
    </source>
</evidence>
<dbReference type="InterPro" id="IPR041280">
    <property type="entry name" value="Big_10"/>
</dbReference>
<dbReference type="PANTHER" id="PTHR30582">
    <property type="entry name" value="L,D-TRANSPEPTIDASE"/>
    <property type="match status" value="1"/>
</dbReference>
<dbReference type="GO" id="GO:0016746">
    <property type="term" value="F:acyltransferase activity"/>
    <property type="evidence" value="ECO:0007669"/>
    <property type="project" value="UniProtKB-KW"/>
</dbReference>
<sequence>MAITVPKKHRQRWAVAATFAAGALFLTTACTIPVSDEPPAPVAPAISLSEPDGKQGTDPIEPFSVTVDNGTITTATLTNPEGKVVESEMSADRTSWATAEVLGYGRTYTLEVEATGPGGTTQTTSQFTTLTPSNLTMPYLMPWDGAVVGIGQPVAVQFDEPIPDRERAQELITITTEPTVEGAFYWVSNREVRWRPEEYWAPGTTITVDVDVYGRDLGDGLFGEANRNVTFTIGDAVIATADDLTKTISVAVNGEVVYTMPTSFGKARTPTPNGTYIIGDRQRSMIMDSSTYGVPVSSSDGYRTRVEWATRMSYSGIFVHSAPWSLGDQGYRNVSAGCLNVSPANAQWFYNNTKPGDLVIVRNTVGGTLSGIDGLGDWNIPWETWKAGNANSGVA</sequence>
<dbReference type="AlphaFoldDB" id="A0A916XIF5"/>
<accession>A0A916XIF5</accession>
<dbReference type="SUPFAM" id="SSF141523">
    <property type="entry name" value="L,D-transpeptidase catalytic domain-like"/>
    <property type="match status" value="1"/>
</dbReference>
<keyword evidence="17" id="KW-1185">Reference proteome</keyword>
<reference evidence="16" key="2">
    <citation type="submission" date="2020-09" db="EMBL/GenBank/DDBJ databases">
        <authorList>
            <person name="Sun Q."/>
            <person name="Zhou Y."/>
        </authorList>
    </citation>
    <scope>NUCLEOTIDE SEQUENCE</scope>
    <source>
        <strain evidence="16">CGMCC 1.15478</strain>
    </source>
</reference>
<dbReference type="PANTHER" id="PTHR30582:SF2">
    <property type="entry name" value="L,D-TRANSPEPTIDASE YCIB-RELATED"/>
    <property type="match status" value="1"/>
</dbReference>
<proteinExistence type="predicted"/>
<feature type="chain" id="PRO_5038722748" evidence="14">
    <location>
        <begin position="30"/>
        <end position="395"/>
    </location>
</feature>
<feature type="domain" description="L,D-TPase catalytic" evidence="15">
    <location>
        <begin position="237"/>
        <end position="362"/>
    </location>
</feature>
<dbReference type="GO" id="GO:0005576">
    <property type="term" value="C:extracellular region"/>
    <property type="evidence" value="ECO:0007669"/>
    <property type="project" value="TreeGrafter"/>
</dbReference>
<dbReference type="GO" id="GO:0071972">
    <property type="term" value="F:peptidoglycan L,D-transpeptidase activity"/>
    <property type="evidence" value="ECO:0007669"/>
    <property type="project" value="TreeGrafter"/>
</dbReference>
<evidence type="ECO:0000256" key="6">
    <source>
        <dbReference type="ARBA" id="ARBA00022984"/>
    </source>
</evidence>
<reference evidence="16" key="1">
    <citation type="journal article" date="2014" name="Int. J. Syst. Evol. Microbiol.">
        <title>Complete genome sequence of Corynebacterium casei LMG S-19264T (=DSM 44701T), isolated from a smear-ripened cheese.</title>
        <authorList>
            <consortium name="US DOE Joint Genome Institute (JGI-PGF)"/>
            <person name="Walter F."/>
            <person name="Albersmeier A."/>
            <person name="Kalinowski J."/>
            <person name="Ruckert C."/>
        </authorList>
    </citation>
    <scope>NUCLEOTIDE SEQUENCE</scope>
    <source>
        <strain evidence="16">CGMCC 1.15478</strain>
    </source>
</reference>
<dbReference type="FunFam" id="2.40.440.10:FF:000005">
    <property type="entry name" value="L,D-transpeptidase 2"/>
    <property type="match status" value="1"/>
</dbReference>
<keyword evidence="11 13" id="KW-0961">Cell wall biogenesis/degradation</keyword>
<comment type="pathway">
    <text evidence="1 13">Cell wall biogenesis; peptidoglycan biosynthesis.</text>
</comment>
<dbReference type="CDD" id="cd16913">
    <property type="entry name" value="YkuD_like"/>
    <property type="match status" value="1"/>
</dbReference>
<dbReference type="Gene3D" id="2.60.40.3710">
    <property type="match status" value="1"/>
</dbReference>
<dbReference type="Gene3D" id="2.40.440.10">
    <property type="entry name" value="L,D-transpeptidase catalytic domain-like"/>
    <property type="match status" value="1"/>
</dbReference>
<evidence type="ECO:0000256" key="1">
    <source>
        <dbReference type="ARBA" id="ARBA00004752"/>
    </source>
</evidence>
<evidence type="ECO:0000259" key="15">
    <source>
        <dbReference type="PROSITE" id="PS52029"/>
    </source>
</evidence>
<dbReference type="CDD" id="cd13432">
    <property type="entry name" value="LDT_IgD_like_2"/>
    <property type="match status" value="1"/>
</dbReference>
<evidence type="ECO:0000256" key="14">
    <source>
        <dbReference type="SAM" id="SignalP"/>
    </source>
</evidence>
<keyword evidence="6 13" id="KW-0573">Peptidoglycan synthesis</keyword>
<evidence type="ECO:0000256" key="5">
    <source>
        <dbReference type="ARBA" id="ARBA00022960"/>
    </source>
</evidence>
<evidence type="ECO:0000256" key="11">
    <source>
        <dbReference type="ARBA" id="ARBA00023316"/>
    </source>
</evidence>
<name>A0A916XIF5_9ACTN</name>